<evidence type="ECO:0000313" key="9">
    <source>
        <dbReference type="EnsemblMetazoa" id="XP_029346245.1"/>
    </source>
</evidence>
<dbReference type="GO" id="GO:0031124">
    <property type="term" value="P:mRNA 3'-end processing"/>
    <property type="evidence" value="ECO:0007669"/>
    <property type="project" value="InterPro"/>
</dbReference>
<dbReference type="GeneID" id="100163977"/>
<evidence type="ECO:0000256" key="1">
    <source>
        <dbReference type="ARBA" id="ARBA00004123"/>
    </source>
</evidence>
<dbReference type="PROSITE" id="PS50294">
    <property type="entry name" value="WD_REPEATS_REGION"/>
    <property type="match status" value="5"/>
</dbReference>
<evidence type="ECO:0000256" key="2">
    <source>
        <dbReference type="ARBA" id="ARBA00022574"/>
    </source>
</evidence>
<name>A0A8R2JTX1_ACYPI</name>
<protein>
    <recommendedName>
        <fullName evidence="6">Cleavage stimulation factor 50 kDa subunit</fullName>
    </recommendedName>
</protein>
<dbReference type="SUPFAM" id="SSF50978">
    <property type="entry name" value="WD40 repeat-like"/>
    <property type="match status" value="1"/>
</dbReference>
<dbReference type="Gene3D" id="1.20.960.50">
    <property type="entry name" value="Cleavage stimulation factor subunit 1, dimerisation domain"/>
    <property type="match status" value="1"/>
</dbReference>
<evidence type="ECO:0000256" key="3">
    <source>
        <dbReference type="ARBA" id="ARBA00022664"/>
    </source>
</evidence>
<feature type="repeat" description="WD" evidence="7">
    <location>
        <begin position="329"/>
        <end position="370"/>
    </location>
</feature>
<sequence>MSEINNGKPEMCIKDSDHLYRLIISQLFYDGHTSIASSLAVQVNADPPCSPSDRLRSVVMKGLQHETDRQKESEQALNLNPIQQMLIGPGIGMLNDLYTYHTFVYSIFYIILLDLEFDTDVICTAPQPSLYETIYVTSHKGACNAGAFSPDGQLIATGSSDASIKILDIERMLAKAHEIGSTDIIEGQGHPVIRTLYDHLEGVTCLDFHPNKPILASGSRDCHVKFFDYSKITVKKAYKTITDVVPIRCISFHPLGNYMVVGTNCPIIRLYDINTVQSYVCSVPSQQHTGPVTSIKFEPGAKYFVSSSRDGSIKLWDGVSNKCVNTFERAHNGSQVCSVTFSRNGKYILSSGKDSLVKLWELSTSRCLIAYTGAGTIGKQEHHTQALFNHTEEFVMFPDEVTTSLCTWNARNASRQNLLSLGHNGPIRSIVHSPNSAAFLTCSDDFRARFWCIRH</sequence>
<dbReference type="AlphaFoldDB" id="A0A8R2JTX1"/>
<dbReference type="PANTHER" id="PTHR44133">
    <property type="entry name" value="CLEAVAGE STIMULATION FACTOR SUBUNIT 1"/>
    <property type="match status" value="1"/>
</dbReference>
<dbReference type="Pfam" id="PF00400">
    <property type="entry name" value="WD40"/>
    <property type="match status" value="5"/>
</dbReference>
<feature type="repeat" description="WD" evidence="7">
    <location>
        <begin position="285"/>
        <end position="326"/>
    </location>
</feature>
<accession>A0A8R2JTX1</accession>
<dbReference type="EnsemblMetazoa" id="XM_029490386.1">
    <property type="protein sequence ID" value="XP_029346246.1"/>
    <property type="gene ID" value="LOC100163977"/>
</dbReference>
<dbReference type="PANTHER" id="PTHR44133:SF2">
    <property type="entry name" value="CLEAVAGE STIMULATION FACTOR SUBUNIT 1"/>
    <property type="match status" value="1"/>
</dbReference>
<dbReference type="Proteomes" id="UP000007819">
    <property type="component" value="Chromosome A2"/>
</dbReference>
<dbReference type="InterPro" id="IPR001680">
    <property type="entry name" value="WD40_rpt"/>
</dbReference>
<dbReference type="GO" id="GO:0003723">
    <property type="term" value="F:RNA binding"/>
    <property type="evidence" value="ECO:0007669"/>
    <property type="project" value="TreeGrafter"/>
</dbReference>
<dbReference type="CDD" id="cd00200">
    <property type="entry name" value="WD40"/>
    <property type="match status" value="1"/>
</dbReference>
<dbReference type="InterPro" id="IPR036322">
    <property type="entry name" value="WD40_repeat_dom_sf"/>
</dbReference>
<dbReference type="RefSeq" id="XP_029346245.1">
    <property type="nucleotide sequence ID" value="XM_029490385.1"/>
</dbReference>
<evidence type="ECO:0000256" key="6">
    <source>
        <dbReference type="ARBA" id="ARBA00029851"/>
    </source>
</evidence>
<dbReference type="InterPro" id="IPR038184">
    <property type="entry name" value="CSTF1_dimer_sf"/>
</dbReference>
<dbReference type="PROSITE" id="PS50082">
    <property type="entry name" value="WD_REPEATS_2"/>
    <property type="match status" value="5"/>
</dbReference>
<evidence type="ECO:0000256" key="4">
    <source>
        <dbReference type="ARBA" id="ARBA00022737"/>
    </source>
</evidence>
<feature type="repeat" description="WD" evidence="7">
    <location>
        <begin position="136"/>
        <end position="170"/>
    </location>
</feature>
<keyword evidence="4" id="KW-0677">Repeat</keyword>
<feature type="domain" description="Cleavage stimulation factor subunit 1 dimerisation" evidence="8">
    <location>
        <begin position="11"/>
        <end position="66"/>
    </location>
</feature>
<comment type="subcellular location">
    <subcellularLocation>
        <location evidence="1">Nucleus</location>
    </subcellularLocation>
</comment>
<keyword evidence="5" id="KW-0539">Nucleus</keyword>
<reference evidence="10" key="1">
    <citation type="submission" date="2010-06" db="EMBL/GenBank/DDBJ databases">
        <authorList>
            <person name="Jiang H."/>
            <person name="Abraham K."/>
            <person name="Ali S."/>
            <person name="Alsbrooks S.L."/>
            <person name="Anim B.N."/>
            <person name="Anosike U.S."/>
            <person name="Attaway T."/>
            <person name="Bandaranaike D.P."/>
            <person name="Battles P.K."/>
            <person name="Bell S.N."/>
            <person name="Bell A.V."/>
            <person name="Beltran B."/>
            <person name="Bickham C."/>
            <person name="Bustamante Y."/>
            <person name="Caleb T."/>
            <person name="Canada A."/>
            <person name="Cardenas V."/>
            <person name="Carter K."/>
            <person name="Chacko J."/>
            <person name="Chandrabose M.N."/>
            <person name="Chavez D."/>
            <person name="Chavez A."/>
            <person name="Chen L."/>
            <person name="Chu H.-S."/>
            <person name="Claassen K.J."/>
            <person name="Cockrell R."/>
            <person name="Collins M."/>
            <person name="Cooper J.A."/>
            <person name="Cree A."/>
            <person name="Curry S.M."/>
            <person name="Da Y."/>
            <person name="Dao M.D."/>
            <person name="Das B."/>
            <person name="Davila M.-L."/>
            <person name="Davy-Carroll L."/>
            <person name="Denson S."/>
            <person name="Dinh H."/>
            <person name="Ebong V.E."/>
            <person name="Edwards J.R."/>
            <person name="Egan A."/>
            <person name="El-Daye J."/>
            <person name="Escobedo L."/>
            <person name="Fernandez S."/>
            <person name="Fernando P.R."/>
            <person name="Flagg N."/>
            <person name="Forbes L.D."/>
            <person name="Fowler R.G."/>
            <person name="Fu Q."/>
            <person name="Gabisi R.A."/>
            <person name="Ganer J."/>
            <person name="Garbino Pronczuk A."/>
            <person name="Garcia R.M."/>
            <person name="Garner T."/>
            <person name="Garrett T.E."/>
            <person name="Gonzalez D.A."/>
            <person name="Hamid H."/>
            <person name="Hawkins E.S."/>
            <person name="Hirani K."/>
            <person name="Hogues M.E."/>
            <person name="Hollins B."/>
            <person name="Hsiao C.-H."/>
            <person name="Jabil R."/>
            <person name="James M.L."/>
            <person name="Jhangiani S.N."/>
            <person name="Johnson B."/>
            <person name="Johnson Q."/>
            <person name="Joshi V."/>
            <person name="Kalu J.B."/>
            <person name="Kam C."/>
            <person name="Kashfia A."/>
            <person name="Keebler J."/>
            <person name="Kisamo H."/>
            <person name="Kovar C.L."/>
            <person name="Lago L.A."/>
            <person name="Lai C.-Y."/>
            <person name="Laidlaw J."/>
            <person name="Lara F."/>
            <person name="Le T.-K."/>
            <person name="Lee S.L."/>
            <person name="Legall F.H."/>
            <person name="Lemon S.J."/>
            <person name="Lewis L.R."/>
            <person name="Li B."/>
            <person name="Liu Y."/>
            <person name="Liu Y.-S."/>
            <person name="Lopez J."/>
            <person name="Lozado R.J."/>
            <person name="Lu J."/>
            <person name="Madu R.C."/>
            <person name="Maheshwari M."/>
            <person name="Maheshwari R."/>
            <person name="Malloy K."/>
            <person name="Martinez E."/>
            <person name="Mathew T."/>
            <person name="Mercado I.C."/>
            <person name="Mercado C."/>
            <person name="Meyer B."/>
            <person name="Montgomery K."/>
            <person name="Morgan M.B."/>
            <person name="Munidasa M."/>
            <person name="Nazareth L.V."/>
            <person name="Nelson J."/>
            <person name="Ng B.M."/>
            <person name="Nguyen N.B."/>
            <person name="Nguyen P.Q."/>
            <person name="Nguyen T."/>
            <person name="Obregon M."/>
            <person name="Okwuonu G.O."/>
            <person name="Onwere C.G."/>
            <person name="Orozco G."/>
            <person name="Parra A."/>
            <person name="Patel S."/>
            <person name="Patil S."/>
            <person name="Perez A."/>
            <person name="Perez Y."/>
            <person name="Pham C."/>
            <person name="Primus E.L."/>
            <person name="Pu L.-L."/>
            <person name="Puazo M."/>
            <person name="Qin X."/>
            <person name="Quiroz J.B."/>
            <person name="Reese J."/>
            <person name="Richards S."/>
            <person name="Rives C.M."/>
            <person name="Robberts R."/>
            <person name="Ruiz S.J."/>
            <person name="Ruiz M.J."/>
            <person name="Santibanez J."/>
            <person name="Schneider B.W."/>
            <person name="Sisson I."/>
            <person name="Smith M."/>
            <person name="Sodergren E."/>
            <person name="Song X.-Z."/>
            <person name="Song B.B."/>
            <person name="Summersgill H."/>
            <person name="Thelus R."/>
            <person name="Thornton R.D."/>
            <person name="Trejos Z.Y."/>
            <person name="Usmani K."/>
            <person name="Vattathil S."/>
            <person name="Villasana D."/>
            <person name="Walker D.L."/>
            <person name="Wang S."/>
            <person name="Wang K."/>
            <person name="White C.S."/>
            <person name="Williams A.C."/>
            <person name="Williamson J."/>
            <person name="Wilson K."/>
            <person name="Woghiren I.O."/>
            <person name="Woodworth J.R."/>
            <person name="Worley K.C."/>
            <person name="Wright R.A."/>
            <person name="Wu W."/>
            <person name="Young L."/>
            <person name="Zhang L."/>
            <person name="Zhang J."/>
            <person name="Zhu Y."/>
            <person name="Muzny D.M."/>
            <person name="Weinstock G."/>
            <person name="Gibbs R.A."/>
        </authorList>
    </citation>
    <scope>NUCLEOTIDE SEQUENCE [LARGE SCALE GENOMIC DNA]</scope>
    <source>
        <strain evidence="10">LSR1</strain>
    </source>
</reference>
<keyword evidence="2 7" id="KW-0853">WD repeat</keyword>
<dbReference type="FunFam" id="2.130.10.10:FF:000089">
    <property type="entry name" value="Cleavage stimulation factor subunit 1"/>
    <property type="match status" value="1"/>
</dbReference>
<dbReference type="OrthoDB" id="14421at2759"/>
<dbReference type="InterPro" id="IPR044633">
    <property type="entry name" value="CstF1-like"/>
</dbReference>
<evidence type="ECO:0000313" key="10">
    <source>
        <dbReference type="Proteomes" id="UP000007819"/>
    </source>
</evidence>
<dbReference type="RefSeq" id="XP_029346246.1">
    <property type="nucleotide sequence ID" value="XM_029490386.1"/>
</dbReference>
<dbReference type="PRINTS" id="PR00320">
    <property type="entry name" value="GPROTEINBRPT"/>
</dbReference>
<dbReference type="Gene3D" id="2.130.10.10">
    <property type="entry name" value="YVTN repeat-like/Quinoprotein amine dehydrogenase"/>
    <property type="match status" value="3"/>
</dbReference>
<reference evidence="9" key="2">
    <citation type="submission" date="2022-06" db="UniProtKB">
        <authorList>
            <consortium name="EnsemblMetazoa"/>
        </authorList>
    </citation>
    <scope>IDENTIFICATION</scope>
</reference>
<dbReference type="Pfam" id="PF16699">
    <property type="entry name" value="CSTF1_dimer"/>
    <property type="match status" value="1"/>
</dbReference>
<dbReference type="InterPro" id="IPR019775">
    <property type="entry name" value="WD40_repeat_CS"/>
</dbReference>
<evidence type="ECO:0000256" key="7">
    <source>
        <dbReference type="PROSITE-ProRule" id="PRU00221"/>
    </source>
</evidence>
<dbReference type="SMART" id="SM00320">
    <property type="entry name" value="WD40"/>
    <property type="match status" value="6"/>
</dbReference>
<dbReference type="PROSITE" id="PS00678">
    <property type="entry name" value="WD_REPEATS_1"/>
    <property type="match status" value="1"/>
</dbReference>
<proteinExistence type="predicted"/>
<dbReference type="EnsemblMetazoa" id="XM_029490385.1">
    <property type="protein sequence ID" value="XP_029346245.1"/>
    <property type="gene ID" value="LOC100163977"/>
</dbReference>
<evidence type="ECO:0000256" key="5">
    <source>
        <dbReference type="ARBA" id="ARBA00023242"/>
    </source>
</evidence>
<feature type="repeat" description="WD" evidence="7">
    <location>
        <begin position="420"/>
        <end position="455"/>
    </location>
</feature>
<dbReference type="GO" id="GO:0005848">
    <property type="term" value="C:mRNA cleavage stimulating factor complex"/>
    <property type="evidence" value="ECO:0007669"/>
    <property type="project" value="InterPro"/>
</dbReference>
<feature type="repeat" description="WD" evidence="7">
    <location>
        <begin position="196"/>
        <end position="228"/>
    </location>
</feature>
<dbReference type="InterPro" id="IPR020472">
    <property type="entry name" value="WD40_PAC1"/>
</dbReference>
<keyword evidence="10" id="KW-1185">Reference proteome</keyword>
<organism evidence="9 10">
    <name type="scientific">Acyrthosiphon pisum</name>
    <name type="common">Pea aphid</name>
    <dbReference type="NCBI Taxonomy" id="7029"/>
    <lineage>
        <taxon>Eukaryota</taxon>
        <taxon>Metazoa</taxon>
        <taxon>Ecdysozoa</taxon>
        <taxon>Arthropoda</taxon>
        <taxon>Hexapoda</taxon>
        <taxon>Insecta</taxon>
        <taxon>Pterygota</taxon>
        <taxon>Neoptera</taxon>
        <taxon>Paraneoptera</taxon>
        <taxon>Hemiptera</taxon>
        <taxon>Sternorrhyncha</taxon>
        <taxon>Aphidomorpha</taxon>
        <taxon>Aphidoidea</taxon>
        <taxon>Aphididae</taxon>
        <taxon>Macrosiphini</taxon>
        <taxon>Acyrthosiphon</taxon>
    </lineage>
</organism>
<dbReference type="InterPro" id="IPR015943">
    <property type="entry name" value="WD40/YVTN_repeat-like_dom_sf"/>
</dbReference>
<dbReference type="InterPro" id="IPR032028">
    <property type="entry name" value="CSTF1_dimer"/>
</dbReference>
<evidence type="ECO:0000259" key="8">
    <source>
        <dbReference type="Pfam" id="PF16699"/>
    </source>
</evidence>
<keyword evidence="3" id="KW-0507">mRNA processing</keyword>
<dbReference type="FunFam" id="1.20.960.50:FF:000001">
    <property type="entry name" value="Cleavage stimulation factor subunit 1"/>
    <property type="match status" value="1"/>
</dbReference>